<dbReference type="InterPro" id="IPR045012">
    <property type="entry name" value="NLP"/>
</dbReference>
<keyword evidence="2" id="KW-0238">DNA-binding</keyword>
<evidence type="ECO:0000256" key="2">
    <source>
        <dbReference type="ARBA" id="ARBA00023125"/>
    </source>
</evidence>
<keyword evidence="4" id="KW-0539">Nucleus</keyword>
<evidence type="ECO:0000313" key="8">
    <source>
        <dbReference type="Proteomes" id="UP001630127"/>
    </source>
</evidence>
<dbReference type="InterPro" id="IPR003035">
    <property type="entry name" value="RWP-RK_dom"/>
</dbReference>
<feature type="domain" description="RWP-RK" evidence="6">
    <location>
        <begin position="59"/>
        <end position="148"/>
    </location>
</feature>
<feature type="compositionally biased region" description="Acidic residues" evidence="5">
    <location>
        <begin position="40"/>
        <end position="58"/>
    </location>
</feature>
<proteinExistence type="predicted"/>
<sequence>MLHQHFSSRQPSIIDMDDEQNIASVSLSSRLQDVEGELLEDDDINIGENTPDPEEEGNSDTRVGKESRHSTSELDVINRNVLKKYFGMKLIDAAMILNVSKSTIKRKCRKYGITSWLGHERATRVLRLPLLAINPSKILKNVMQNMVSSRAHLLVCLRLVES</sequence>
<feature type="compositionally biased region" description="Basic and acidic residues" evidence="5">
    <location>
        <begin position="62"/>
        <end position="71"/>
    </location>
</feature>
<name>A0ABD2YYL6_9GENT</name>
<comment type="caution">
    <text evidence="7">The sequence shown here is derived from an EMBL/GenBank/DDBJ whole genome shotgun (WGS) entry which is preliminary data.</text>
</comment>
<evidence type="ECO:0000259" key="6">
    <source>
        <dbReference type="PROSITE" id="PS51519"/>
    </source>
</evidence>
<dbReference type="GO" id="GO:0003677">
    <property type="term" value="F:DNA binding"/>
    <property type="evidence" value="ECO:0007669"/>
    <property type="project" value="UniProtKB-KW"/>
</dbReference>
<gene>
    <name evidence="7" type="ORF">ACH5RR_025085</name>
</gene>
<protein>
    <recommendedName>
        <fullName evidence="6">RWP-RK domain-containing protein</fullName>
    </recommendedName>
</protein>
<keyword evidence="8" id="KW-1185">Reference proteome</keyword>
<reference evidence="7 8" key="1">
    <citation type="submission" date="2024-11" db="EMBL/GenBank/DDBJ databases">
        <title>A near-complete genome assembly of Cinchona calisaya.</title>
        <authorList>
            <person name="Lian D.C."/>
            <person name="Zhao X.W."/>
            <person name="Wei L."/>
        </authorList>
    </citation>
    <scope>NUCLEOTIDE SEQUENCE [LARGE SCALE GENOMIC DNA]</scope>
    <source>
        <tissue evidence="7">Nenye</tissue>
    </source>
</reference>
<dbReference type="Proteomes" id="UP001630127">
    <property type="component" value="Unassembled WGS sequence"/>
</dbReference>
<organism evidence="7 8">
    <name type="scientific">Cinchona calisaya</name>
    <dbReference type="NCBI Taxonomy" id="153742"/>
    <lineage>
        <taxon>Eukaryota</taxon>
        <taxon>Viridiplantae</taxon>
        <taxon>Streptophyta</taxon>
        <taxon>Embryophyta</taxon>
        <taxon>Tracheophyta</taxon>
        <taxon>Spermatophyta</taxon>
        <taxon>Magnoliopsida</taxon>
        <taxon>eudicotyledons</taxon>
        <taxon>Gunneridae</taxon>
        <taxon>Pentapetalae</taxon>
        <taxon>asterids</taxon>
        <taxon>lamiids</taxon>
        <taxon>Gentianales</taxon>
        <taxon>Rubiaceae</taxon>
        <taxon>Cinchonoideae</taxon>
        <taxon>Cinchoneae</taxon>
        <taxon>Cinchona</taxon>
    </lineage>
</organism>
<evidence type="ECO:0000256" key="5">
    <source>
        <dbReference type="SAM" id="MobiDB-lite"/>
    </source>
</evidence>
<feature type="region of interest" description="Disordered" evidence="5">
    <location>
        <begin position="40"/>
        <end position="71"/>
    </location>
</feature>
<evidence type="ECO:0000256" key="4">
    <source>
        <dbReference type="ARBA" id="ARBA00023242"/>
    </source>
</evidence>
<dbReference type="PANTHER" id="PTHR32002">
    <property type="entry name" value="PROTEIN NLP8"/>
    <property type="match status" value="1"/>
</dbReference>
<evidence type="ECO:0000256" key="1">
    <source>
        <dbReference type="ARBA" id="ARBA00023015"/>
    </source>
</evidence>
<dbReference type="EMBL" id="JBJUIK010000011">
    <property type="protein sequence ID" value="KAL3512368.1"/>
    <property type="molecule type" value="Genomic_DNA"/>
</dbReference>
<accession>A0ABD2YYL6</accession>
<dbReference type="PROSITE" id="PS51519">
    <property type="entry name" value="RWP_RK"/>
    <property type="match status" value="1"/>
</dbReference>
<dbReference type="PANTHER" id="PTHR32002:SF35">
    <property type="entry name" value="PROTEIN NLP6"/>
    <property type="match status" value="1"/>
</dbReference>
<keyword evidence="3" id="KW-0804">Transcription</keyword>
<keyword evidence="1" id="KW-0805">Transcription regulation</keyword>
<dbReference type="Pfam" id="PF02042">
    <property type="entry name" value="RWP-RK"/>
    <property type="match status" value="1"/>
</dbReference>
<evidence type="ECO:0000256" key="3">
    <source>
        <dbReference type="ARBA" id="ARBA00023163"/>
    </source>
</evidence>
<dbReference type="AlphaFoldDB" id="A0ABD2YYL6"/>
<evidence type="ECO:0000313" key="7">
    <source>
        <dbReference type="EMBL" id="KAL3512368.1"/>
    </source>
</evidence>